<dbReference type="Pfam" id="PF00768">
    <property type="entry name" value="Peptidase_S11"/>
    <property type="match status" value="1"/>
</dbReference>
<evidence type="ECO:0000259" key="9">
    <source>
        <dbReference type="Pfam" id="PF00768"/>
    </source>
</evidence>
<evidence type="ECO:0000256" key="8">
    <source>
        <dbReference type="SAM" id="Phobius"/>
    </source>
</evidence>
<keyword evidence="8" id="KW-0472">Membrane</keyword>
<gene>
    <name evidence="10" type="ORF">MUN76_11900</name>
</gene>
<comment type="similarity">
    <text evidence="1 7">Belongs to the peptidase S11 family.</text>
</comment>
<evidence type="ECO:0000256" key="3">
    <source>
        <dbReference type="ARBA" id="ARBA00022801"/>
    </source>
</evidence>
<accession>A0ABY4FU03</accession>
<organism evidence="10 11">
    <name type="scientific">Leucobacter rhizosphaerae</name>
    <dbReference type="NCBI Taxonomy" id="2932245"/>
    <lineage>
        <taxon>Bacteria</taxon>
        <taxon>Bacillati</taxon>
        <taxon>Actinomycetota</taxon>
        <taxon>Actinomycetes</taxon>
        <taxon>Micrococcales</taxon>
        <taxon>Microbacteriaceae</taxon>
        <taxon>Leucobacter</taxon>
    </lineage>
</organism>
<dbReference type="Proteomes" id="UP000831775">
    <property type="component" value="Chromosome"/>
</dbReference>
<dbReference type="InterPro" id="IPR001967">
    <property type="entry name" value="Peptidase_S11_N"/>
</dbReference>
<keyword evidence="4" id="KW-0133">Cell shape</keyword>
<dbReference type="RefSeq" id="WP_244684930.1">
    <property type="nucleotide sequence ID" value="NZ_CP095043.1"/>
</dbReference>
<keyword evidence="6" id="KW-0961">Cell wall biogenesis/degradation</keyword>
<evidence type="ECO:0000256" key="7">
    <source>
        <dbReference type="RuleBase" id="RU004016"/>
    </source>
</evidence>
<keyword evidence="8" id="KW-0812">Transmembrane</keyword>
<feature type="domain" description="Peptidase S11 D-alanyl-D-alanine carboxypeptidase A N-terminal" evidence="9">
    <location>
        <begin position="92"/>
        <end position="286"/>
    </location>
</feature>
<evidence type="ECO:0000256" key="6">
    <source>
        <dbReference type="ARBA" id="ARBA00023316"/>
    </source>
</evidence>
<dbReference type="Gene3D" id="3.40.710.10">
    <property type="entry name" value="DD-peptidase/beta-lactamase superfamily"/>
    <property type="match status" value="1"/>
</dbReference>
<protein>
    <recommendedName>
        <fullName evidence="9">Peptidase S11 D-alanyl-D-alanine carboxypeptidase A N-terminal domain-containing protein</fullName>
    </recommendedName>
</protein>
<name>A0ABY4FU03_9MICO</name>
<dbReference type="SUPFAM" id="SSF56601">
    <property type="entry name" value="beta-lactamase/transpeptidase-like"/>
    <property type="match status" value="1"/>
</dbReference>
<sequence length="424" mass="43910">MTSATGSGSAPRRRVSRRMRLSITIGVTLALIAGGYTAAVALAPLPAPEVALDVPETEEFTVGGEAVQAIVAAELQPSAVGWQHGGDEVWANDEVPRPIASISKLATVLVTLEQQPLEPGADGAIHVWSAADAALQAEFIARDGVAFPIPIGTEVTQRQMLTLALLPSANDFAAAYANSVFGDNATFVAAVDDWASRNGLESLSLVEPTGMDEGNVATAADVLRLGRLALANPTVAELTRTPVAELPWGIGTVENTNALLTRLPGMLGLKTGRSSVAGYNLVAAQESDVLGRPIVKLAVTLGRDSPEARIESTAGLLAGLDGLPQETLLVETDTQVGTATTVDGHEVPLRTTGAASTVLTPGETATRTVQLGDIGVGDAWQVAGRVTVDAPTGAAEIPVVTAAEIVEPDLWWRLTHPARVFGWA</sequence>
<keyword evidence="11" id="KW-1185">Reference proteome</keyword>
<evidence type="ECO:0000313" key="10">
    <source>
        <dbReference type="EMBL" id="UOQ59745.1"/>
    </source>
</evidence>
<dbReference type="InterPro" id="IPR018044">
    <property type="entry name" value="Peptidase_S11"/>
</dbReference>
<evidence type="ECO:0000313" key="11">
    <source>
        <dbReference type="Proteomes" id="UP000831775"/>
    </source>
</evidence>
<reference evidence="10 11" key="1">
    <citation type="submission" date="2022-04" db="EMBL/GenBank/DDBJ databases">
        <title>Leucobacter sp. isolated from rhizosphere of onion.</title>
        <authorList>
            <person name="Won M."/>
            <person name="Lee C.-M."/>
            <person name="Woen H.-Y."/>
            <person name="Kwon S.-W."/>
        </authorList>
    </citation>
    <scope>NUCLEOTIDE SEQUENCE [LARGE SCALE GENOMIC DNA]</scope>
    <source>
        <strain evidence="10 11">H25R-14</strain>
    </source>
</reference>
<feature type="transmembrane region" description="Helical" evidence="8">
    <location>
        <begin position="21"/>
        <end position="45"/>
    </location>
</feature>
<evidence type="ECO:0000256" key="4">
    <source>
        <dbReference type="ARBA" id="ARBA00022960"/>
    </source>
</evidence>
<keyword evidence="5" id="KW-0573">Peptidoglycan synthesis</keyword>
<keyword evidence="2" id="KW-0732">Signal</keyword>
<dbReference type="PRINTS" id="PR00725">
    <property type="entry name" value="DADACBPTASE1"/>
</dbReference>
<evidence type="ECO:0000256" key="1">
    <source>
        <dbReference type="ARBA" id="ARBA00007164"/>
    </source>
</evidence>
<evidence type="ECO:0000256" key="5">
    <source>
        <dbReference type="ARBA" id="ARBA00022984"/>
    </source>
</evidence>
<keyword evidence="3" id="KW-0378">Hydrolase</keyword>
<proteinExistence type="inferred from homology"/>
<keyword evidence="8" id="KW-1133">Transmembrane helix</keyword>
<evidence type="ECO:0000256" key="2">
    <source>
        <dbReference type="ARBA" id="ARBA00022729"/>
    </source>
</evidence>
<dbReference type="EMBL" id="CP095043">
    <property type="protein sequence ID" value="UOQ59745.1"/>
    <property type="molecule type" value="Genomic_DNA"/>
</dbReference>
<dbReference type="InterPro" id="IPR012338">
    <property type="entry name" value="Beta-lactam/transpept-like"/>
</dbReference>